<dbReference type="Proteomes" id="UP001597214">
    <property type="component" value="Unassembled WGS sequence"/>
</dbReference>
<comment type="caution">
    <text evidence="2">The sequence shown here is derived from an EMBL/GenBank/DDBJ whole genome shotgun (WGS) entry which is preliminary data.</text>
</comment>
<organism evidence="2 3">
    <name type="scientific">Bacillus salitolerans</name>
    <dbReference type="NCBI Taxonomy" id="1437434"/>
    <lineage>
        <taxon>Bacteria</taxon>
        <taxon>Bacillati</taxon>
        <taxon>Bacillota</taxon>
        <taxon>Bacilli</taxon>
        <taxon>Bacillales</taxon>
        <taxon>Bacillaceae</taxon>
        <taxon>Bacillus</taxon>
    </lineage>
</organism>
<evidence type="ECO:0000313" key="2">
    <source>
        <dbReference type="EMBL" id="MFD1738622.1"/>
    </source>
</evidence>
<reference evidence="3" key="1">
    <citation type="journal article" date="2019" name="Int. J. Syst. Evol. Microbiol.">
        <title>The Global Catalogue of Microorganisms (GCM) 10K type strain sequencing project: providing services to taxonomists for standard genome sequencing and annotation.</title>
        <authorList>
            <consortium name="The Broad Institute Genomics Platform"/>
            <consortium name="The Broad Institute Genome Sequencing Center for Infectious Disease"/>
            <person name="Wu L."/>
            <person name="Ma J."/>
        </authorList>
    </citation>
    <scope>NUCLEOTIDE SEQUENCE [LARGE SCALE GENOMIC DNA]</scope>
    <source>
        <strain evidence="3">CCUG 49339</strain>
    </source>
</reference>
<feature type="transmembrane region" description="Helical" evidence="1">
    <location>
        <begin position="57"/>
        <end position="79"/>
    </location>
</feature>
<accession>A0ABW4LU28</accession>
<protein>
    <recommendedName>
        <fullName evidence="4">DUF4306 domain-containing protein</fullName>
    </recommendedName>
</protein>
<keyword evidence="1" id="KW-0472">Membrane</keyword>
<keyword evidence="1" id="KW-1133">Transmembrane helix</keyword>
<keyword evidence="1" id="KW-0812">Transmembrane</keyword>
<evidence type="ECO:0008006" key="4">
    <source>
        <dbReference type="Google" id="ProtNLM"/>
    </source>
</evidence>
<gene>
    <name evidence="2" type="ORF">ACFSCX_19040</name>
</gene>
<evidence type="ECO:0000313" key="3">
    <source>
        <dbReference type="Proteomes" id="UP001597214"/>
    </source>
</evidence>
<name>A0ABW4LU28_9BACI</name>
<proteinExistence type="predicted"/>
<evidence type="ECO:0000256" key="1">
    <source>
        <dbReference type="SAM" id="Phobius"/>
    </source>
</evidence>
<dbReference type="RefSeq" id="WP_377929836.1">
    <property type="nucleotide sequence ID" value="NZ_JBHUEM010000046.1"/>
</dbReference>
<sequence length="90" mass="9863">MNKISRWMIVCVLILFGVLLLNKGLDLRSLGTSVDGDGIGVYFLGFEINERVPEESIPSYAVGFFISSFLVIIASLTFVGMNLKSGKKES</sequence>
<keyword evidence="3" id="KW-1185">Reference proteome</keyword>
<dbReference type="EMBL" id="JBHUEM010000046">
    <property type="protein sequence ID" value="MFD1738622.1"/>
    <property type="molecule type" value="Genomic_DNA"/>
</dbReference>